<name>A0A239GJC0_9ACTN</name>
<dbReference type="GO" id="GO:0004312">
    <property type="term" value="F:fatty acid synthase activity"/>
    <property type="evidence" value="ECO:0007669"/>
    <property type="project" value="TreeGrafter"/>
</dbReference>
<keyword evidence="1" id="KW-0596">Phosphopantetheine</keyword>
<dbReference type="SUPFAM" id="SSF47336">
    <property type="entry name" value="ACP-like"/>
    <property type="match status" value="1"/>
</dbReference>
<dbReference type="InterPro" id="IPR013149">
    <property type="entry name" value="ADH-like_C"/>
</dbReference>
<evidence type="ECO:0000256" key="5">
    <source>
        <dbReference type="ARBA" id="ARBA00023268"/>
    </source>
</evidence>
<dbReference type="Gene3D" id="3.90.180.10">
    <property type="entry name" value="Medium-chain alcohol dehydrogenases, catalytic domain"/>
    <property type="match status" value="1"/>
</dbReference>
<dbReference type="SMART" id="SM00823">
    <property type="entry name" value="PKS_PP"/>
    <property type="match status" value="1"/>
</dbReference>
<dbReference type="PROSITE" id="PS52019">
    <property type="entry name" value="PKS_MFAS_DH"/>
    <property type="match status" value="1"/>
</dbReference>
<dbReference type="GO" id="GO:0004315">
    <property type="term" value="F:3-oxoacyl-[acyl-carrier-protein] synthase activity"/>
    <property type="evidence" value="ECO:0007669"/>
    <property type="project" value="InterPro"/>
</dbReference>
<dbReference type="EMBL" id="FZOR01000007">
    <property type="protein sequence ID" value="SNS68593.1"/>
    <property type="molecule type" value="Genomic_DNA"/>
</dbReference>
<dbReference type="InterPro" id="IPR050091">
    <property type="entry name" value="PKS_NRPS_Biosynth_Enz"/>
</dbReference>
<evidence type="ECO:0000256" key="3">
    <source>
        <dbReference type="ARBA" id="ARBA00022679"/>
    </source>
</evidence>
<keyword evidence="3" id="KW-0808">Transferase</keyword>
<evidence type="ECO:0000259" key="10">
    <source>
        <dbReference type="PROSITE" id="PS52019"/>
    </source>
</evidence>
<protein>
    <submittedName>
        <fullName evidence="11">Phthiocerol/phenolphthiocerol synthesis type-I polyketide synthase C</fullName>
    </submittedName>
</protein>
<dbReference type="Pfam" id="PF02801">
    <property type="entry name" value="Ketoacyl-synt_C"/>
    <property type="match status" value="1"/>
</dbReference>
<dbReference type="SUPFAM" id="SSF52151">
    <property type="entry name" value="FabD/lysophospholipase-like"/>
    <property type="match status" value="1"/>
</dbReference>
<dbReference type="InterPro" id="IPR014031">
    <property type="entry name" value="Ketoacyl_synth_C"/>
</dbReference>
<dbReference type="InterPro" id="IPR036736">
    <property type="entry name" value="ACP-like_sf"/>
</dbReference>
<dbReference type="SUPFAM" id="SSF53901">
    <property type="entry name" value="Thiolase-like"/>
    <property type="match status" value="1"/>
</dbReference>
<dbReference type="InterPro" id="IPR049900">
    <property type="entry name" value="PKS_mFAS_DH"/>
</dbReference>
<dbReference type="Pfam" id="PF14765">
    <property type="entry name" value="PS-DH"/>
    <property type="match status" value="1"/>
</dbReference>
<dbReference type="GO" id="GO:0016491">
    <property type="term" value="F:oxidoreductase activity"/>
    <property type="evidence" value="ECO:0007669"/>
    <property type="project" value="InterPro"/>
</dbReference>
<keyword evidence="12" id="KW-1185">Reference proteome</keyword>
<feature type="region of interest" description="N-terminal hotdog fold" evidence="7">
    <location>
        <begin position="891"/>
        <end position="1018"/>
    </location>
</feature>
<accession>A0A239GJC0</accession>
<dbReference type="PANTHER" id="PTHR43775">
    <property type="entry name" value="FATTY ACID SYNTHASE"/>
    <property type="match status" value="1"/>
</dbReference>
<dbReference type="Gene3D" id="3.40.50.720">
    <property type="entry name" value="NAD(P)-binding Rossmann-like Domain"/>
    <property type="match status" value="3"/>
</dbReference>
<evidence type="ECO:0000256" key="4">
    <source>
        <dbReference type="ARBA" id="ARBA00022857"/>
    </source>
</evidence>
<dbReference type="InterPro" id="IPR049552">
    <property type="entry name" value="PKS_DH_N"/>
</dbReference>
<feature type="domain" description="Carrier" evidence="8">
    <location>
        <begin position="2002"/>
        <end position="2076"/>
    </location>
</feature>
<feature type="active site" description="Proton acceptor; for dehydratase activity" evidence="7">
    <location>
        <position position="927"/>
    </location>
</feature>
<dbReference type="PROSITE" id="PS52004">
    <property type="entry name" value="KS3_2"/>
    <property type="match status" value="1"/>
</dbReference>
<dbReference type="InterPro" id="IPR036291">
    <property type="entry name" value="NAD(P)-bd_dom_sf"/>
</dbReference>
<evidence type="ECO:0000259" key="8">
    <source>
        <dbReference type="PROSITE" id="PS50075"/>
    </source>
</evidence>
<dbReference type="InterPro" id="IPR006162">
    <property type="entry name" value="Ppantetheine_attach_site"/>
</dbReference>
<dbReference type="InterPro" id="IPR014043">
    <property type="entry name" value="Acyl_transferase_dom"/>
</dbReference>
<dbReference type="InterPro" id="IPR020843">
    <property type="entry name" value="ER"/>
</dbReference>
<evidence type="ECO:0000259" key="9">
    <source>
        <dbReference type="PROSITE" id="PS52004"/>
    </source>
</evidence>
<feature type="region of interest" description="C-terminal hotdog fold" evidence="7">
    <location>
        <begin position="1030"/>
        <end position="1179"/>
    </location>
</feature>
<dbReference type="InterPro" id="IPR042104">
    <property type="entry name" value="PKS_dehydratase_sf"/>
</dbReference>
<dbReference type="InterPro" id="IPR018201">
    <property type="entry name" value="Ketoacyl_synth_AS"/>
</dbReference>
<dbReference type="InterPro" id="IPR009081">
    <property type="entry name" value="PP-bd_ACP"/>
</dbReference>
<dbReference type="InterPro" id="IPR011032">
    <property type="entry name" value="GroES-like_sf"/>
</dbReference>
<feature type="domain" description="PKS/mFAS DH" evidence="10">
    <location>
        <begin position="891"/>
        <end position="1179"/>
    </location>
</feature>
<gene>
    <name evidence="11" type="ORF">SAMN05443665_1007205</name>
</gene>
<evidence type="ECO:0000313" key="12">
    <source>
        <dbReference type="Proteomes" id="UP000198318"/>
    </source>
</evidence>
<feature type="domain" description="Ketosynthase family 3 (KS3)" evidence="9">
    <location>
        <begin position="10"/>
        <end position="427"/>
    </location>
</feature>
<dbReference type="GO" id="GO:0031177">
    <property type="term" value="F:phosphopantetheine binding"/>
    <property type="evidence" value="ECO:0007669"/>
    <property type="project" value="InterPro"/>
</dbReference>
<evidence type="ECO:0000313" key="11">
    <source>
        <dbReference type="EMBL" id="SNS68593.1"/>
    </source>
</evidence>
<dbReference type="Gene3D" id="3.40.366.10">
    <property type="entry name" value="Malonyl-Coenzyme A Acyl Carrier Protein, domain 2"/>
    <property type="match status" value="1"/>
</dbReference>
<dbReference type="SMART" id="SM00827">
    <property type="entry name" value="PKS_AT"/>
    <property type="match status" value="1"/>
</dbReference>
<reference evidence="11 12" key="1">
    <citation type="submission" date="2017-06" db="EMBL/GenBank/DDBJ databases">
        <authorList>
            <person name="Kim H.J."/>
            <person name="Triplett B.A."/>
        </authorList>
    </citation>
    <scope>NUCLEOTIDE SEQUENCE [LARGE SCALE GENOMIC DNA]</scope>
    <source>
        <strain evidence="11 12">DSM 44715</strain>
    </source>
</reference>
<dbReference type="Pfam" id="PF00698">
    <property type="entry name" value="Acyl_transf_1"/>
    <property type="match status" value="1"/>
</dbReference>
<dbReference type="Gene3D" id="3.10.129.110">
    <property type="entry name" value="Polyketide synthase dehydratase"/>
    <property type="match status" value="1"/>
</dbReference>
<feature type="active site" description="Proton donor; for dehydratase activity" evidence="7">
    <location>
        <position position="1093"/>
    </location>
</feature>
<dbReference type="InterPro" id="IPR057326">
    <property type="entry name" value="KR_dom"/>
</dbReference>
<dbReference type="InterPro" id="IPR020806">
    <property type="entry name" value="PKS_PP-bd"/>
</dbReference>
<dbReference type="InterPro" id="IPR016035">
    <property type="entry name" value="Acyl_Trfase/lysoPLipase"/>
</dbReference>
<dbReference type="InterPro" id="IPR014030">
    <property type="entry name" value="Ketoacyl_synth_N"/>
</dbReference>
<evidence type="ECO:0000256" key="6">
    <source>
        <dbReference type="ARBA" id="ARBA00023315"/>
    </source>
</evidence>
<dbReference type="CDD" id="cd00833">
    <property type="entry name" value="PKS"/>
    <property type="match status" value="1"/>
</dbReference>
<dbReference type="RefSeq" id="WP_179271473.1">
    <property type="nucleotide sequence ID" value="NZ_FZOR01000007.1"/>
</dbReference>
<dbReference type="InterPro" id="IPR001227">
    <property type="entry name" value="Ac_transferase_dom_sf"/>
</dbReference>
<organism evidence="11 12">
    <name type="scientific">Actinomadura meyerae</name>
    <dbReference type="NCBI Taxonomy" id="240840"/>
    <lineage>
        <taxon>Bacteria</taxon>
        <taxon>Bacillati</taxon>
        <taxon>Actinomycetota</taxon>
        <taxon>Actinomycetes</taxon>
        <taxon>Streptosporangiales</taxon>
        <taxon>Thermomonosporaceae</taxon>
        <taxon>Actinomadura</taxon>
    </lineage>
</organism>
<dbReference type="PANTHER" id="PTHR43775:SF37">
    <property type="entry name" value="SI:DKEY-61P9.11"/>
    <property type="match status" value="1"/>
</dbReference>
<dbReference type="SUPFAM" id="SSF50129">
    <property type="entry name" value="GroES-like"/>
    <property type="match status" value="1"/>
</dbReference>
<dbReference type="Pfam" id="PF16197">
    <property type="entry name" value="KAsynt_C_assoc"/>
    <property type="match status" value="1"/>
</dbReference>
<dbReference type="Proteomes" id="UP000198318">
    <property type="component" value="Unassembled WGS sequence"/>
</dbReference>
<dbReference type="SMART" id="SM00825">
    <property type="entry name" value="PKS_KS"/>
    <property type="match status" value="1"/>
</dbReference>
<dbReference type="SMART" id="SM00829">
    <property type="entry name" value="PKS_ER"/>
    <property type="match status" value="1"/>
</dbReference>
<dbReference type="SMART" id="SM00826">
    <property type="entry name" value="PKS_DH"/>
    <property type="match status" value="1"/>
</dbReference>
<evidence type="ECO:0000256" key="2">
    <source>
        <dbReference type="ARBA" id="ARBA00022553"/>
    </source>
</evidence>
<dbReference type="InterPro" id="IPR020807">
    <property type="entry name" value="PKS_DH"/>
</dbReference>
<dbReference type="InterPro" id="IPR016039">
    <property type="entry name" value="Thiolase-like"/>
</dbReference>
<keyword evidence="2" id="KW-0597">Phosphoprotein</keyword>
<keyword evidence="5" id="KW-0511">Multifunctional enzyme</keyword>
<dbReference type="GO" id="GO:0006633">
    <property type="term" value="P:fatty acid biosynthetic process"/>
    <property type="evidence" value="ECO:0007669"/>
    <property type="project" value="InterPro"/>
</dbReference>
<dbReference type="Pfam" id="PF00550">
    <property type="entry name" value="PP-binding"/>
    <property type="match status" value="1"/>
</dbReference>
<dbReference type="Pfam" id="PF08659">
    <property type="entry name" value="KR"/>
    <property type="match status" value="1"/>
</dbReference>
<dbReference type="Gene3D" id="3.40.47.10">
    <property type="match status" value="1"/>
</dbReference>
<keyword evidence="4" id="KW-0521">NADP</keyword>
<dbReference type="InterPro" id="IPR020841">
    <property type="entry name" value="PKS_Beta-ketoAc_synthase_dom"/>
</dbReference>
<dbReference type="Pfam" id="PF21089">
    <property type="entry name" value="PKS_DH_N"/>
    <property type="match status" value="1"/>
</dbReference>
<dbReference type="PROSITE" id="PS50075">
    <property type="entry name" value="CARRIER"/>
    <property type="match status" value="1"/>
</dbReference>
<dbReference type="CDD" id="cd05195">
    <property type="entry name" value="enoyl_red"/>
    <property type="match status" value="1"/>
</dbReference>
<dbReference type="Gene3D" id="3.30.70.3290">
    <property type="match status" value="1"/>
</dbReference>
<dbReference type="Gene3D" id="1.10.1200.10">
    <property type="entry name" value="ACP-like"/>
    <property type="match status" value="1"/>
</dbReference>
<sequence>MDHNAAHDPEKLVAVVGMAGRFPGAADVDGLWSLLMDGRDAIGPVPPDRWDASAPLDPEREIQAVGGFIDGVDRFDAGFFGVSPREARVLDPQQRLLMELTWRALEDAGQPAAALGGSRTGVYIGCSWHDHELMRIARGVRPTPHSLVGNALDVIAARLSYFFGLRGPSLTVETGCSSSLVALHLAGQALREGEIDAAVVGGANLMLDPHVTVGLTHFGGLSPDGRCAAFSASANGFVRGEGVAALYVKTLKRALEDGDRIHGVIVRTVVNNDGGGDSLVTPSGEGQEDLLTRAYLDGDIPYQALAYLEAHGTGTGRGDPIEAGAIGRVLGAGRDGGPLPIGSIKTNIGHLEACAGLAGLFKVLLALRHRTVPPSLHSAELNPRIPFEDINVRVVREPLELPDGGPLYMGVNSFGWGGTNAHVVVRSAPQACEAPADDSGRTPTGLPAIIPLSAKERPVLAERARELGGFVASTPVGTGDLQAVLGPRRDHFAERAGIVAAGGDGIEGALAALAAGPEAAAEHPAVATGQAVPRGRTAFVFPGQGSQWSGMGRALYTESPLFAATVERCAEALRPHVAWDPLAVFTGESGDEWMTRIDMLQPTLWTMALGLAELWRGAGVEPDVVLGHSQGEITAATLAGVLSYEDAALVMVRRSAIARRTSGHGRMLAVDLDREAAQAALEGFEDSVSLAVHNGPSSCVLSGDEEAVLVLKEVLEADGVYCRLVNVDYASHSPQMDPLRDDLLSELAPAAPRRGSIELMSTVSCRRLDGPEMDAEYWAENLRRPVLFADAMNVLLDEGVTHVVEISPHPVLVPAVEQLAEGRPGRVAVLPTLRRDRGTAADFAMALAGSYTAGLEPFGGSGRPAPGLPAVPGYPLRGDRHWTEERPRGSGANRGFEAPLVPAPGDPGAWHAAMELSLVDLPWLADHRVYGTAVLPGAAMLSLMVNAARARRGSPPGVLEDVAFHEEVALTGDPRPVTVEWRDDLGEGGRIRLLALPDGATSWAVNATGRTGGMPDDQAAPRFPEWHEDVEPTPPGDFYERCERRQLGYGPSFQTVRKLHVHAEAGEALAELVLPDGLHASAKSHVLHPALWDGALQVSLTLSEEDAAVLPTSVERIVLFDGVLSDGAGGDGAKVTTAWSHARRRADGRMDIGVFGEGREPLMTVQGLALQPLPAAGDADDDDRLHRVQWVETRSDEDAPPSGDVGGRRWVILGEPAGAAVELSRAVAALGVEVVHASADDIDAVLAPAAADGPGPVDAVVFMAPPREAGIEAQQSGLDRLTSVVRACAGHDLTPALAIVTALAQEGGGERETDPGSALYWGYTRVLRREHGELGARLIDVDPDDPGWAAACADELAREDGDDQVVLRAARRAVARLARGPADGEAEQWPVPGTRPQPFRVEYSGAPARLRCVPLERVPPGPGEVEIEIAACAPAAPSGDAGPAGLTGFAGRVAAVGPDVAGLEPGDRVAACAAGPPATHVTVRAEHLRGVPGDLADEEAAALPAAMTAAWHALADLAKLDPGETVLVHVQDGGAGPALVQVALALGGRVVATVESPGQRDQVVRLGVTDVLDRADRSWADRARALTGGAGVDVLVNHAGGPVLRLGLEVLADGGRFVDFARPQGDPGSIALDSLSTGAVFAVADLAGLARRRPARVAKLLGEVWELVEKGTLKPPATRRRTFAEFTADDGAAAGCAVQTVVSGPETVERVDAVPMPGGAFRPDGTYLITGGLGALGLSLGEYLAAHRAGALVLIGRSAPTAEAGARIAALRAGGTRVETLQCDVGDADALRRALDSVRDALPPLRGVAHAAGVLADATIANLTPDLLRLTLAPKVGGARNVEAVTAGDPLDFFVLFSSAAGLIGNPGQAAYAAANAYLDAFAVRRRRRGLPALSVQWGPFTEAGLAARDQRRGDRLEERGMSGIAPHEAWRALPRLLGGDEPVIGYVPVDLRRWFDSYPEIASLKSWERLYSAAARGGADGPAGGAFLARLLEAPPDARAGLVEEKVRELSGRVLGADPERIGAETPFKSLGLDSLMSLELRNRLEAAFGLKLSPTLLWTYGNPAALAGALCERLTGPADPAATATASAQHARA</sequence>
<dbReference type="SUPFAM" id="SSF55048">
    <property type="entry name" value="Probable ACP-binding domain of malonyl-CoA ACP transacylase"/>
    <property type="match status" value="1"/>
</dbReference>
<dbReference type="InterPro" id="IPR016036">
    <property type="entry name" value="Malonyl_transacylase_ACP-bd"/>
</dbReference>
<dbReference type="Pfam" id="PF00107">
    <property type="entry name" value="ADH_zinc_N"/>
    <property type="match status" value="1"/>
</dbReference>
<dbReference type="InterPro" id="IPR032821">
    <property type="entry name" value="PKS_assoc"/>
</dbReference>
<dbReference type="InterPro" id="IPR049551">
    <property type="entry name" value="PKS_DH_C"/>
</dbReference>
<evidence type="ECO:0000256" key="1">
    <source>
        <dbReference type="ARBA" id="ARBA00022450"/>
    </source>
</evidence>
<dbReference type="FunFam" id="3.40.366.10:FF:000002">
    <property type="entry name" value="Probable polyketide synthase 2"/>
    <property type="match status" value="1"/>
</dbReference>
<dbReference type="Pfam" id="PF00109">
    <property type="entry name" value="ketoacyl-synt"/>
    <property type="match status" value="1"/>
</dbReference>
<dbReference type="InterPro" id="IPR013968">
    <property type="entry name" value="PKS_KR"/>
</dbReference>
<proteinExistence type="predicted"/>
<dbReference type="PROSITE" id="PS00606">
    <property type="entry name" value="KS3_1"/>
    <property type="match status" value="1"/>
</dbReference>
<keyword evidence="6" id="KW-0012">Acyltransferase</keyword>
<dbReference type="SMART" id="SM00822">
    <property type="entry name" value="PKS_KR"/>
    <property type="match status" value="1"/>
</dbReference>
<evidence type="ECO:0000256" key="7">
    <source>
        <dbReference type="PROSITE-ProRule" id="PRU01363"/>
    </source>
</evidence>
<dbReference type="SUPFAM" id="SSF51735">
    <property type="entry name" value="NAD(P)-binding Rossmann-fold domains"/>
    <property type="match status" value="3"/>
</dbReference>
<dbReference type="PROSITE" id="PS00012">
    <property type="entry name" value="PHOSPHOPANTETHEINE"/>
    <property type="match status" value="1"/>
</dbReference>
<dbReference type="SMART" id="SM01294">
    <property type="entry name" value="PKS_PP_betabranch"/>
    <property type="match status" value="1"/>
</dbReference>